<dbReference type="STRING" id="240159.A0A4U5VM75"/>
<dbReference type="GO" id="GO:0000226">
    <property type="term" value="P:microtubule cytoskeleton organization"/>
    <property type="evidence" value="ECO:0007669"/>
    <property type="project" value="TreeGrafter"/>
</dbReference>
<keyword evidence="6 7" id="KW-0206">Cytoskeleton</keyword>
<evidence type="ECO:0000256" key="1">
    <source>
        <dbReference type="ARBA" id="ARBA00004245"/>
    </source>
</evidence>
<dbReference type="InterPro" id="IPR027324">
    <property type="entry name" value="MAP2/MAP4/Tau"/>
</dbReference>
<dbReference type="PANTHER" id="PTHR11501:SF14">
    <property type="entry name" value="MICROTUBULE-ASSOCIATED PROTEIN TAU"/>
    <property type="match status" value="1"/>
</dbReference>
<accession>A0A4U5VM75</accession>
<dbReference type="GO" id="GO:0008017">
    <property type="term" value="F:microtubule binding"/>
    <property type="evidence" value="ECO:0007669"/>
    <property type="project" value="InterPro"/>
</dbReference>
<feature type="region of interest" description="Disordered" evidence="8">
    <location>
        <begin position="320"/>
        <end position="349"/>
    </location>
</feature>
<dbReference type="AlphaFoldDB" id="A0A4U5VM75"/>
<dbReference type="EMBL" id="CM014098">
    <property type="protein sequence ID" value="TKS89389.1"/>
    <property type="molecule type" value="Genomic_DNA"/>
</dbReference>
<dbReference type="PROSITE" id="PS00229">
    <property type="entry name" value="TAU_MAP_1"/>
    <property type="match status" value="3"/>
</dbReference>
<evidence type="ECO:0000256" key="3">
    <source>
        <dbReference type="ARBA" id="ARBA00022553"/>
    </source>
</evidence>
<keyword evidence="3" id="KW-0597">Phosphoprotein</keyword>
<proteinExistence type="predicted"/>
<gene>
    <name evidence="9" type="ORF">D9C73_023514</name>
</gene>
<dbReference type="GO" id="GO:0043005">
    <property type="term" value="C:neuron projection"/>
    <property type="evidence" value="ECO:0007669"/>
    <property type="project" value="TreeGrafter"/>
</dbReference>
<keyword evidence="2 7" id="KW-0963">Cytoplasm</keyword>
<name>A0A4U5VM75_COLLU</name>
<feature type="compositionally biased region" description="Polar residues" evidence="8">
    <location>
        <begin position="330"/>
        <end position="349"/>
    </location>
</feature>
<reference evidence="9 10" key="1">
    <citation type="submission" date="2019-01" db="EMBL/GenBank/DDBJ databases">
        <title>Genome Assembly of Collichthys lucidus.</title>
        <authorList>
            <person name="Cai M."/>
            <person name="Xiao S."/>
        </authorList>
    </citation>
    <scope>NUCLEOTIDE SEQUENCE [LARGE SCALE GENOMIC DNA]</scope>
    <source>
        <strain evidence="9">JT15FE1705JMU</strain>
        <tissue evidence="9">Muscle</tissue>
    </source>
</reference>
<evidence type="ECO:0000256" key="7">
    <source>
        <dbReference type="RuleBase" id="RU000686"/>
    </source>
</evidence>
<dbReference type="PROSITE" id="PS51491">
    <property type="entry name" value="TAU_MAP_2"/>
    <property type="match status" value="4"/>
</dbReference>
<keyword evidence="4 7" id="KW-0493">Microtubule</keyword>
<dbReference type="InterPro" id="IPR001084">
    <property type="entry name" value="MAP_tubulin-bd_rpt"/>
</dbReference>
<feature type="compositionally biased region" description="Basic and acidic residues" evidence="8">
    <location>
        <begin position="42"/>
        <end position="52"/>
    </location>
</feature>
<dbReference type="Proteomes" id="UP000298787">
    <property type="component" value="Chromosome 21"/>
</dbReference>
<feature type="compositionally biased region" description="Polar residues" evidence="8">
    <location>
        <begin position="100"/>
        <end position="113"/>
    </location>
</feature>
<dbReference type="GO" id="GO:0005874">
    <property type="term" value="C:microtubule"/>
    <property type="evidence" value="ECO:0007669"/>
    <property type="project" value="UniProtKB-KW"/>
</dbReference>
<evidence type="ECO:0000256" key="6">
    <source>
        <dbReference type="ARBA" id="ARBA00023212"/>
    </source>
</evidence>
<evidence type="ECO:0000256" key="5">
    <source>
        <dbReference type="ARBA" id="ARBA00022737"/>
    </source>
</evidence>
<evidence type="ECO:0000256" key="2">
    <source>
        <dbReference type="ARBA" id="ARBA00022490"/>
    </source>
</evidence>
<evidence type="ECO:0000313" key="9">
    <source>
        <dbReference type="EMBL" id="TKS89389.1"/>
    </source>
</evidence>
<sequence>MDYVNNASNSYSSGDTMSSSLANMTINDQHHQENGVQMGHRSPGDAKMKEDEAALCENENGVKSVSELSCDDEVPPAGGAAPTAQAKMDNGSAEKGVGAKSQTPGVKTRTAAQPASAKKPPTPKNDKDAQSGQSSPGTPKSPSSQAKAAAEANKVKKVAVVRSTPKSPGSLKSRPPAPLAAAAPMPDLKNVRSKIGSTDNMKHQPGGGKVQILDKKLDLANVQSRCGSKDNMKHTPGGGKVQIVHKKIDLSNVTAKCGSKDNIRHKPGGGNIEIKNEKLEFKVQSKIGSLDNIGHVPGGGQRKIESHKLSFRETAKARTDHGAEIVSLEDSPQQLSTVSSSGSINMADSPQLSTLADQVSASLAKQGL</sequence>
<protein>
    <recommendedName>
        <fullName evidence="7">Microtubule-associated protein</fullName>
    </recommendedName>
</protein>
<dbReference type="PANTHER" id="PTHR11501">
    <property type="entry name" value="MICROTUBULE-ASSOCIATED PROTEIN"/>
    <property type="match status" value="1"/>
</dbReference>
<feature type="compositionally biased region" description="Polar residues" evidence="8">
    <location>
        <begin position="1"/>
        <end position="27"/>
    </location>
</feature>
<feature type="compositionally biased region" description="Polar residues" evidence="8">
    <location>
        <begin position="130"/>
        <end position="145"/>
    </location>
</feature>
<evidence type="ECO:0000256" key="8">
    <source>
        <dbReference type="SAM" id="MobiDB-lite"/>
    </source>
</evidence>
<evidence type="ECO:0000313" key="10">
    <source>
        <dbReference type="Proteomes" id="UP000298787"/>
    </source>
</evidence>
<evidence type="ECO:0000256" key="4">
    <source>
        <dbReference type="ARBA" id="ARBA00022701"/>
    </source>
</evidence>
<dbReference type="Pfam" id="PF00418">
    <property type="entry name" value="Tubulin-binding"/>
    <property type="match status" value="4"/>
</dbReference>
<keyword evidence="10" id="KW-1185">Reference proteome</keyword>
<keyword evidence="5" id="KW-0677">Repeat</keyword>
<organism evidence="9 10">
    <name type="scientific">Collichthys lucidus</name>
    <name type="common">Big head croaker</name>
    <name type="synonym">Sciaena lucida</name>
    <dbReference type="NCBI Taxonomy" id="240159"/>
    <lineage>
        <taxon>Eukaryota</taxon>
        <taxon>Metazoa</taxon>
        <taxon>Chordata</taxon>
        <taxon>Craniata</taxon>
        <taxon>Vertebrata</taxon>
        <taxon>Euteleostomi</taxon>
        <taxon>Actinopterygii</taxon>
        <taxon>Neopterygii</taxon>
        <taxon>Teleostei</taxon>
        <taxon>Neoteleostei</taxon>
        <taxon>Acanthomorphata</taxon>
        <taxon>Eupercaria</taxon>
        <taxon>Sciaenidae</taxon>
        <taxon>Collichthys</taxon>
    </lineage>
</organism>
<feature type="region of interest" description="Disordered" evidence="8">
    <location>
        <begin position="1"/>
        <end position="210"/>
    </location>
</feature>
<comment type="subcellular location">
    <subcellularLocation>
        <location evidence="1 7">Cytoplasm</location>
        <location evidence="1 7">Cytoskeleton</location>
    </subcellularLocation>
</comment>
<dbReference type="GO" id="GO:0031175">
    <property type="term" value="P:neuron projection development"/>
    <property type="evidence" value="ECO:0007669"/>
    <property type="project" value="TreeGrafter"/>
</dbReference>